<evidence type="ECO:0000313" key="1">
    <source>
        <dbReference type="EMBL" id="SIS04414.1"/>
    </source>
</evidence>
<accession>A0A1N7FVU7</accession>
<dbReference type="EMBL" id="FTNU01000018">
    <property type="protein sequence ID" value="SIS04414.1"/>
    <property type="molecule type" value="Genomic_DNA"/>
</dbReference>
<dbReference type="AlphaFoldDB" id="A0A1N7FVU7"/>
<evidence type="ECO:0000313" key="2">
    <source>
        <dbReference type="Proteomes" id="UP000187495"/>
    </source>
</evidence>
<name>A0A1N7FVU7_9GAMM</name>
<protein>
    <submittedName>
        <fullName evidence="1">Uncharacterized protein</fullName>
    </submittedName>
</protein>
<reference evidence="2" key="1">
    <citation type="submission" date="2017-01" db="EMBL/GenBank/DDBJ databases">
        <authorList>
            <person name="Varghese N."/>
            <person name="Submissions S."/>
        </authorList>
    </citation>
    <scope>NUCLEOTIDE SEQUENCE [LARGE SCALE GENOMIC DNA]</scope>
    <source>
        <strain evidence="2">DSM 21768</strain>
    </source>
</reference>
<organism evidence="1 2">
    <name type="scientific">Moraxella cuniculi DSM 21768</name>
    <dbReference type="NCBI Taxonomy" id="1122245"/>
    <lineage>
        <taxon>Bacteria</taxon>
        <taxon>Pseudomonadati</taxon>
        <taxon>Pseudomonadota</taxon>
        <taxon>Gammaproteobacteria</taxon>
        <taxon>Moraxellales</taxon>
        <taxon>Moraxellaceae</taxon>
        <taxon>Moraxella</taxon>
    </lineage>
</organism>
<keyword evidence="2" id="KW-1185">Reference proteome</keyword>
<dbReference type="Proteomes" id="UP000187495">
    <property type="component" value="Unassembled WGS sequence"/>
</dbReference>
<proteinExistence type="predicted"/>
<sequence length="45" mass="5328">MIKYRVALDESLELQTILLNLHNPYYDYKAFKNCISKLIEGNRVP</sequence>
<gene>
    <name evidence="1" type="ORF">SAMN02745664_1182</name>
</gene>